<keyword evidence="1" id="KW-0175">Coiled coil</keyword>
<organism evidence="3 4">
    <name type="scientific">Cronartium quercuum f. sp. fusiforme G11</name>
    <dbReference type="NCBI Taxonomy" id="708437"/>
    <lineage>
        <taxon>Eukaryota</taxon>
        <taxon>Fungi</taxon>
        <taxon>Dikarya</taxon>
        <taxon>Basidiomycota</taxon>
        <taxon>Pucciniomycotina</taxon>
        <taxon>Pucciniomycetes</taxon>
        <taxon>Pucciniales</taxon>
        <taxon>Coleosporiaceae</taxon>
        <taxon>Cronartium</taxon>
    </lineage>
</organism>
<proteinExistence type="predicted"/>
<name>A0A9P6NHT4_9BASI</name>
<evidence type="ECO:0000313" key="4">
    <source>
        <dbReference type="Proteomes" id="UP000886653"/>
    </source>
</evidence>
<evidence type="ECO:0000313" key="3">
    <source>
        <dbReference type="EMBL" id="KAG0147236.1"/>
    </source>
</evidence>
<reference evidence="3" key="1">
    <citation type="submission" date="2013-11" db="EMBL/GenBank/DDBJ databases">
        <title>Genome sequence of the fusiform rust pathogen reveals effectors for host alternation and coevolution with pine.</title>
        <authorList>
            <consortium name="DOE Joint Genome Institute"/>
            <person name="Smith K."/>
            <person name="Pendleton A."/>
            <person name="Kubisiak T."/>
            <person name="Anderson C."/>
            <person name="Salamov A."/>
            <person name="Aerts A."/>
            <person name="Riley R."/>
            <person name="Clum A."/>
            <person name="Lindquist E."/>
            <person name="Ence D."/>
            <person name="Campbell M."/>
            <person name="Kronenberg Z."/>
            <person name="Feau N."/>
            <person name="Dhillon B."/>
            <person name="Hamelin R."/>
            <person name="Burleigh J."/>
            <person name="Smith J."/>
            <person name="Yandell M."/>
            <person name="Nelson C."/>
            <person name="Grigoriev I."/>
            <person name="Davis J."/>
        </authorList>
    </citation>
    <scope>NUCLEOTIDE SEQUENCE</scope>
    <source>
        <strain evidence="3">G11</strain>
    </source>
</reference>
<feature type="coiled-coil region" evidence="1">
    <location>
        <begin position="134"/>
        <end position="193"/>
    </location>
</feature>
<dbReference type="Proteomes" id="UP000886653">
    <property type="component" value="Unassembled WGS sequence"/>
</dbReference>
<dbReference type="OrthoDB" id="5374328at2759"/>
<comment type="caution">
    <text evidence="3">The sequence shown here is derived from an EMBL/GenBank/DDBJ whole genome shotgun (WGS) entry which is preliminary data.</text>
</comment>
<feature type="region of interest" description="Disordered" evidence="2">
    <location>
        <begin position="559"/>
        <end position="587"/>
    </location>
</feature>
<protein>
    <recommendedName>
        <fullName evidence="5">Hap4 transcription factor heteromerisation domain-containing protein</fullName>
    </recommendedName>
</protein>
<feature type="compositionally biased region" description="Polar residues" evidence="2">
    <location>
        <begin position="1"/>
        <end position="17"/>
    </location>
</feature>
<feature type="compositionally biased region" description="Polar residues" evidence="2">
    <location>
        <begin position="78"/>
        <end position="95"/>
    </location>
</feature>
<sequence length="614" mass="65892">MSTNKGVGSSQTPSVKTTLAAKPSPIVPASIHPDLLVSHNSGSEPRAELKSYVTKEWTIPERPKPGRKPKEPKHAPNPTLSKSNPSLDSNPALGSTTKAMTTLATSHGPKESLVAAATPAPDSNPATSLQQKYINLLEQKVESLQKEQSKEMNHYKSLATELGSRAERFQAENGVLRSQLEVLRNEVIRLRKKISLSIAKGAAGESVIIPGRPIENISRVRKEPTDEGDKCRTAGENATLKKARKHTFHLDSSSLTSLSQQVKPIPRSNTTLSQKSYLNNFKEGAHSALISTGASQFSSQDDGCGLCTSELDCVCRQVGLRPMPKTIDVSEQDMSLSISVPIRARPQAAMAPKSSVWTFTTQDETLQPAGSGLTRAVLVNPDSKRDCSGNPSDCPACCDDAFGKAFCTAISNSSSAQKLDTNSAGSMSLKIPRSDPIVDVYTSIPCCGEPKLCGSQACFEAEEREPMISCSEAWRKLKVHPNIGNANLQMLAEVVARQASSTKTIEPHGDCEEVGSSCVPMSTTFTNGRESLHEKENATDWASGPHQTLAAVFENAQEVKQGAGKGSKERFADSSPPSESEDGSGNRLIKFVAKRSLQEALVMLDGAGSLKRDR</sequence>
<dbReference type="GO" id="GO:0006355">
    <property type="term" value="P:regulation of DNA-templated transcription"/>
    <property type="evidence" value="ECO:0007669"/>
    <property type="project" value="InterPro"/>
</dbReference>
<gene>
    <name evidence="3" type="ORF">CROQUDRAFT_656346</name>
</gene>
<feature type="compositionally biased region" description="Basic and acidic residues" evidence="2">
    <location>
        <begin position="58"/>
        <end position="74"/>
    </location>
</feature>
<feature type="region of interest" description="Disordered" evidence="2">
    <location>
        <begin position="1"/>
        <end position="95"/>
    </location>
</feature>
<evidence type="ECO:0000256" key="2">
    <source>
        <dbReference type="SAM" id="MobiDB-lite"/>
    </source>
</evidence>
<dbReference type="EMBL" id="MU167250">
    <property type="protein sequence ID" value="KAG0147236.1"/>
    <property type="molecule type" value="Genomic_DNA"/>
</dbReference>
<evidence type="ECO:0008006" key="5">
    <source>
        <dbReference type="Google" id="ProtNLM"/>
    </source>
</evidence>
<accession>A0A9P6NHT4</accession>
<dbReference type="AlphaFoldDB" id="A0A9P6NHT4"/>
<dbReference type="GO" id="GO:0005634">
    <property type="term" value="C:nucleus"/>
    <property type="evidence" value="ECO:0007669"/>
    <property type="project" value="InterPro"/>
</dbReference>
<keyword evidence="4" id="KW-1185">Reference proteome</keyword>
<evidence type="ECO:0000256" key="1">
    <source>
        <dbReference type="SAM" id="Coils"/>
    </source>
</evidence>